<gene>
    <name evidence="1" type="ORF">MPEBLZ_02090</name>
</gene>
<feature type="non-terminal residue" evidence="1">
    <location>
        <position position="1"/>
    </location>
</feature>
<dbReference type="AlphaFoldDB" id="A0A0P8C935"/>
<organism evidence="1 2">
    <name type="scientific">Candidatus Methanoperedens nitratireducens</name>
    <dbReference type="NCBI Taxonomy" id="1392998"/>
    <lineage>
        <taxon>Archaea</taxon>
        <taxon>Methanobacteriati</taxon>
        <taxon>Methanobacteriota</taxon>
        <taxon>Stenosarchaea group</taxon>
        <taxon>Methanomicrobia</taxon>
        <taxon>Methanosarcinales</taxon>
        <taxon>ANME-2 cluster</taxon>
        <taxon>Candidatus Methanoperedentaceae</taxon>
        <taxon>Candidatus Methanoperedens</taxon>
    </lineage>
</organism>
<protein>
    <submittedName>
        <fullName evidence="1">Uncharacterized protein</fullName>
    </submittedName>
</protein>
<comment type="caution">
    <text evidence="1">The sequence shown here is derived from an EMBL/GenBank/DDBJ whole genome shotgun (WGS) entry which is preliminary data.</text>
</comment>
<reference evidence="1 2" key="1">
    <citation type="submission" date="2015-09" db="EMBL/GenBank/DDBJ databases">
        <title>A metagenomics-based metabolic model of nitrate-dependent anaerobic oxidation of methane by Methanoperedens-like archaea.</title>
        <authorList>
            <person name="Arshad A."/>
            <person name="Speth D.R."/>
            <person name="De Graaf R.M."/>
            <person name="Op Den Camp H.J."/>
            <person name="Jetten M.S."/>
            <person name="Welte C.U."/>
        </authorList>
    </citation>
    <scope>NUCLEOTIDE SEQUENCE [LARGE SCALE GENOMIC DNA]</scope>
</reference>
<accession>A0A0P8C935</accession>
<proteinExistence type="predicted"/>
<sequence>RGLVGSSSPKGWGSSLLPEDNYKYPSYQLVVMNDYWGVPEKEYEISLMQFAKKQLSDAGYSILSEKVEVCSGAGALTLTAIIKTDHGVVGLYIHDGPRQRKKRGTPIIRVLRLLPEMKKVEDLRKFVITHQDDFHMILAPENTDLRDKAEKELLQIYSDLYDSIIRDLYETDISSAADVLRVRLRKENQGPCASCE</sequence>
<evidence type="ECO:0000313" key="1">
    <source>
        <dbReference type="EMBL" id="KPQ43332.1"/>
    </source>
</evidence>
<dbReference type="Proteomes" id="UP000050360">
    <property type="component" value="Unassembled WGS sequence"/>
</dbReference>
<evidence type="ECO:0000313" key="2">
    <source>
        <dbReference type="Proteomes" id="UP000050360"/>
    </source>
</evidence>
<name>A0A0P8C935_9EURY</name>
<dbReference type="PATRIC" id="fig|1719120.3.peg.2288"/>
<dbReference type="EMBL" id="LKCM01000155">
    <property type="protein sequence ID" value="KPQ43332.1"/>
    <property type="molecule type" value="Genomic_DNA"/>
</dbReference>